<keyword evidence="3 11" id="KW-0813">Transport</keyword>
<feature type="repeat" description="Solcar" evidence="10">
    <location>
        <begin position="132"/>
        <end position="224"/>
    </location>
</feature>
<dbReference type="HOGENOM" id="CLU_015166_14_2_1"/>
<keyword evidence="6" id="KW-0999">Mitochondrion inner membrane</keyword>
<evidence type="ECO:0000256" key="1">
    <source>
        <dbReference type="ARBA" id="ARBA00004448"/>
    </source>
</evidence>
<evidence type="ECO:0000256" key="5">
    <source>
        <dbReference type="ARBA" id="ARBA00022737"/>
    </source>
</evidence>
<feature type="repeat" description="Solcar" evidence="10">
    <location>
        <begin position="27"/>
        <end position="120"/>
    </location>
</feature>
<feature type="repeat" description="Solcar" evidence="10">
    <location>
        <begin position="233"/>
        <end position="324"/>
    </location>
</feature>
<proteinExistence type="inferred from homology"/>
<evidence type="ECO:0000256" key="4">
    <source>
        <dbReference type="ARBA" id="ARBA00022692"/>
    </source>
</evidence>
<keyword evidence="8" id="KW-0496">Mitochondrion</keyword>
<evidence type="ECO:0000256" key="8">
    <source>
        <dbReference type="ARBA" id="ARBA00023128"/>
    </source>
</evidence>
<evidence type="ECO:0000256" key="11">
    <source>
        <dbReference type="RuleBase" id="RU000488"/>
    </source>
</evidence>
<evidence type="ECO:0000256" key="6">
    <source>
        <dbReference type="ARBA" id="ARBA00022792"/>
    </source>
</evidence>
<dbReference type="PhylomeDB" id="B4LR72"/>
<keyword evidence="4 10" id="KW-0812">Transmembrane</keyword>
<keyword evidence="5" id="KW-0677">Repeat</keyword>
<organism evidence="12 13">
    <name type="scientific">Drosophila virilis</name>
    <name type="common">Fruit fly</name>
    <dbReference type="NCBI Taxonomy" id="7244"/>
    <lineage>
        <taxon>Eukaryota</taxon>
        <taxon>Metazoa</taxon>
        <taxon>Ecdysozoa</taxon>
        <taxon>Arthropoda</taxon>
        <taxon>Hexapoda</taxon>
        <taxon>Insecta</taxon>
        <taxon>Pterygota</taxon>
        <taxon>Neoptera</taxon>
        <taxon>Endopterygota</taxon>
        <taxon>Diptera</taxon>
        <taxon>Brachycera</taxon>
        <taxon>Muscomorpha</taxon>
        <taxon>Ephydroidea</taxon>
        <taxon>Drosophilidae</taxon>
        <taxon>Drosophila</taxon>
    </lineage>
</organism>
<dbReference type="InterPro" id="IPR002067">
    <property type="entry name" value="MCP"/>
</dbReference>
<evidence type="ECO:0000256" key="10">
    <source>
        <dbReference type="PROSITE-ProRule" id="PRU00282"/>
    </source>
</evidence>
<dbReference type="FunFam" id="1.50.40.10:FF:000062">
    <property type="entry name" value="mitochondrial uncoupling protein 3"/>
    <property type="match status" value="1"/>
</dbReference>
<accession>B4LR72</accession>
<evidence type="ECO:0000256" key="9">
    <source>
        <dbReference type="ARBA" id="ARBA00023136"/>
    </source>
</evidence>
<dbReference type="InterPro" id="IPR023395">
    <property type="entry name" value="MCP_dom_sf"/>
</dbReference>
<gene>
    <name evidence="12" type="primary">Dvir\GJ15435</name>
    <name evidence="12" type="ORF">Dvir_GJ15435</name>
</gene>
<comment type="similarity">
    <text evidence="2 11">Belongs to the mitochondrial carrier (TC 2.A.29) family.</text>
</comment>
<evidence type="ECO:0000313" key="13">
    <source>
        <dbReference type="Proteomes" id="UP000008792"/>
    </source>
</evidence>
<dbReference type="InterPro" id="IPR050391">
    <property type="entry name" value="Mito_Metabolite_Transporter"/>
</dbReference>
<dbReference type="PRINTS" id="PR00784">
    <property type="entry name" value="MTUNCOUPLING"/>
</dbReference>
<reference evidence="12 13" key="1">
    <citation type="journal article" date="2007" name="Nature">
        <title>Evolution of genes and genomes on the Drosophila phylogeny.</title>
        <authorList>
            <consortium name="Drosophila 12 Genomes Consortium"/>
            <person name="Clark A.G."/>
            <person name="Eisen M.B."/>
            <person name="Smith D.R."/>
            <person name="Bergman C.M."/>
            <person name="Oliver B."/>
            <person name="Markow T.A."/>
            <person name="Kaufman T.C."/>
            <person name="Kellis M."/>
            <person name="Gelbart W."/>
            <person name="Iyer V.N."/>
            <person name="Pollard D.A."/>
            <person name="Sackton T.B."/>
            <person name="Larracuente A.M."/>
            <person name="Singh N.D."/>
            <person name="Abad J.P."/>
            <person name="Abt D.N."/>
            <person name="Adryan B."/>
            <person name="Aguade M."/>
            <person name="Akashi H."/>
            <person name="Anderson W.W."/>
            <person name="Aquadro C.F."/>
            <person name="Ardell D.H."/>
            <person name="Arguello R."/>
            <person name="Artieri C.G."/>
            <person name="Barbash D.A."/>
            <person name="Barker D."/>
            <person name="Barsanti P."/>
            <person name="Batterham P."/>
            <person name="Batzoglou S."/>
            <person name="Begun D."/>
            <person name="Bhutkar A."/>
            <person name="Blanco E."/>
            <person name="Bosak S.A."/>
            <person name="Bradley R.K."/>
            <person name="Brand A.D."/>
            <person name="Brent M.R."/>
            <person name="Brooks A.N."/>
            <person name="Brown R.H."/>
            <person name="Butlin R.K."/>
            <person name="Caggese C."/>
            <person name="Calvi B.R."/>
            <person name="Bernardo de Carvalho A."/>
            <person name="Caspi A."/>
            <person name="Castrezana S."/>
            <person name="Celniker S.E."/>
            <person name="Chang J.L."/>
            <person name="Chapple C."/>
            <person name="Chatterji S."/>
            <person name="Chinwalla A."/>
            <person name="Civetta A."/>
            <person name="Clifton S.W."/>
            <person name="Comeron J.M."/>
            <person name="Costello J.C."/>
            <person name="Coyne J.A."/>
            <person name="Daub J."/>
            <person name="David R.G."/>
            <person name="Delcher A.L."/>
            <person name="Delehaunty K."/>
            <person name="Do C.B."/>
            <person name="Ebling H."/>
            <person name="Edwards K."/>
            <person name="Eickbush T."/>
            <person name="Evans J.D."/>
            <person name="Filipski A."/>
            <person name="Findeiss S."/>
            <person name="Freyhult E."/>
            <person name="Fulton L."/>
            <person name="Fulton R."/>
            <person name="Garcia A.C."/>
            <person name="Gardiner A."/>
            <person name="Garfield D.A."/>
            <person name="Garvin B.E."/>
            <person name="Gibson G."/>
            <person name="Gilbert D."/>
            <person name="Gnerre S."/>
            <person name="Godfrey J."/>
            <person name="Good R."/>
            <person name="Gotea V."/>
            <person name="Gravely B."/>
            <person name="Greenberg A.J."/>
            <person name="Griffiths-Jones S."/>
            <person name="Gross S."/>
            <person name="Guigo R."/>
            <person name="Gustafson E.A."/>
            <person name="Haerty W."/>
            <person name="Hahn M.W."/>
            <person name="Halligan D.L."/>
            <person name="Halpern A.L."/>
            <person name="Halter G.M."/>
            <person name="Han M.V."/>
            <person name="Heger A."/>
            <person name="Hillier L."/>
            <person name="Hinrichs A.S."/>
            <person name="Holmes I."/>
            <person name="Hoskins R.A."/>
            <person name="Hubisz M.J."/>
            <person name="Hultmark D."/>
            <person name="Huntley M.A."/>
            <person name="Jaffe D.B."/>
            <person name="Jagadeeshan S."/>
            <person name="Jeck W.R."/>
            <person name="Johnson J."/>
            <person name="Jones C.D."/>
            <person name="Jordan W.C."/>
            <person name="Karpen G.H."/>
            <person name="Kataoka E."/>
            <person name="Keightley P.D."/>
            <person name="Kheradpour P."/>
            <person name="Kirkness E.F."/>
            <person name="Koerich L.B."/>
            <person name="Kristiansen K."/>
            <person name="Kudrna D."/>
            <person name="Kulathinal R.J."/>
            <person name="Kumar S."/>
            <person name="Kwok R."/>
            <person name="Lander E."/>
            <person name="Langley C.H."/>
            <person name="Lapoint R."/>
            <person name="Lazzaro B.P."/>
            <person name="Lee S.J."/>
            <person name="Levesque L."/>
            <person name="Li R."/>
            <person name="Lin C.F."/>
            <person name="Lin M.F."/>
            <person name="Lindblad-Toh K."/>
            <person name="Llopart A."/>
            <person name="Long M."/>
            <person name="Low L."/>
            <person name="Lozovsky E."/>
            <person name="Lu J."/>
            <person name="Luo M."/>
            <person name="Machado C.A."/>
            <person name="Makalowski W."/>
            <person name="Marzo M."/>
            <person name="Matsuda M."/>
            <person name="Matzkin L."/>
            <person name="McAllister B."/>
            <person name="McBride C.S."/>
            <person name="McKernan B."/>
            <person name="McKernan K."/>
            <person name="Mendez-Lago M."/>
            <person name="Minx P."/>
            <person name="Mollenhauer M.U."/>
            <person name="Montooth K."/>
            <person name="Mount S.M."/>
            <person name="Mu X."/>
            <person name="Myers E."/>
            <person name="Negre B."/>
            <person name="Newfeld S."/>
            <person name="Nielsen R."/>
            <person name="Noor M.A."/>
            <person name="O'Grady P."/>
            <person name="Pachter L."/>
            <person name="Papaceit M."/>
            <person name="Parisi M.J."/>
            <person name="Parisi M."/>
            <person name="Parts L."/>
            <person name="Pedersen J.S."/>
            <person name="Pesole G."/>
            <person name="Phillippy A.M."/>
            <person name="Ponting C.P."/>
            <person name="Pop M."/>
            <person name="Porcelli D."/>
            <person name="Powell J.R."/>
            <person name="Prohaska S."/>
            <person name="Pruitt K."/>
            <person name="Puig M."/>
            <person name="Quesneville H."/>
            <person name="Ram K.R."/>
            <person name="Rand D."/>
            <person name="Rasmussen M.D."/>
            <person name="Reed L.K."/>
            <person name="Reenan R."/>
            <person name="Reily A."/>
            <person name="Remington K.A."/>
            <person name="Rieger T.T."/>
            <person name="Ritchie M.G."/>
            <person name="Robin C."/>
            <person name="Rogers Y.H."/>
            <person name="Rohde C."/>
            <person name="Rozas J."/>
            <person name="Rubenfield M.J."/>
            <person name="Ruiz A."/>
            <person name="Russo S."/>
            <person name="Salzberg S.L."/>
            <person name="Sanchez-Gracia A."/>
            <person name="Saranga D.J."/>
            <person name="Sato H."/>
            <person name="Schaeffer S.W."/>
            <person name="Schatz M.C."/>
            <person name="Schlenke T."/>
            <person name="Schwartz R."/>
            <person name="Segarra C."/>
            <person name="Singh R.S."/>
            <person name="Sirot L."/>
            <person name="Sirota M."/>
            <person name="Sisneros N.B."/>
            <person name="Smith C.D."/>
            <person name="Smith T.F."/>
            <person name="Spieth J."/>
            <person name="Stage D.E."/>
            <person name="Stark A."/>
            <person name="Stephan W."/>
            <person name="Strausberg R.L."/>
            <person name="Strempel S."/>
            <person name="Sturgill D."/>
            <person name="Sutton G."/>
            <person name="Sutton G.G."/>
            <person name="Tao W."/>
            <person name="Teichmann S."/>
            <person name="Tobari Y.N."/>
            <person name="Tomimura Y."/>
            <person name="Tsolas J.M."/>
            <person name="Valente V.L."/>
            <person name="Venter E."/>
            <person name="Venter J.C."/>
            <person name="Vicario S."/>
            <person name="Vieira F.G."/>
            <person name="Vilella A.J."/>
            <person name="Villasante A."/>
            <person name="Walenz B."/>
            <person name="Wang J."/>
            <person name="Wasserman M."/>
            <person name="Watts T."/>
            <person name="Wilson D."/>
            <person name="Wilson R.K."/>
            <person name="Wing R.A."/>
            <person name="Wolfner M.F."/>
            <person name="Wong A."/>
            <person name="Wong G.K."/>
            <person name="Wu C.I."/>
            <person name="Wu G."/>
            <person name="Yamamoto D."/>
            <person name="Yang H.P."/>
            <person name="Yang S.P."/>
            <person name="Yorke J.A."/>
            <person name="Yoshida K."/>
            <person name="Zdobnov E."/>
            <person name="Zhang P."/>
            <person name="Zhang Y."/>
            <person name="Zimin A.V."/>
            <person name="Baldwin J."/>
            <person name="Abdouelleil A."/>
            <person name="Abdulkadir J."/>
            <person name="Abebe A."/>
            <person name="Abera B."/>
            <person name="Abreu J."/>
            <person name="Acer S.C."/>
            <person name="Aftuck L."/>
            <person name="Alexander A."/>
            <person name="An P."/>
            <person name="Anderson E."/>
            <person name="Anderson S."/>
            <person name="Arachi H."/>
            <person name="Azer M."/>
            <person name="Bachantsang P."/>
            <person name="Barry A."/>
            <person name="Bayul T."/>
            <person name="Berlin A."/>
            <person name="Bessette D."/>
            <person name="Bloom T."/>
            <person name="Blye J."/>
            <person name="Boguslavskiy L."/>
            <person name="Bonnet C."/>
            <person name="Boukhgalter B."/>
            <person name="Bourzgui I."/>
            <person name="Brown A."/>
            <person name="Cahill P."/>
            <person name="Channer S."/>
            <person name="Cheshatsang Y."/>
            <person name="Chuda L."/>
            <person name="Citroen M."/>
            <person name="Collymore A."/>
            <person name="Cooke P."/>
            <person name="Costello M."/>
            <person name="D'Aco K."/>
            <person name="Daza R."/>
            <person name="De Haan G."/>
            <person name="DeGray S."/>
            <person name="DeMaso C."/>
            <person name="Dhargay N."/>
            <person name="Dooley K."/>
            <person name="Dooley E."/>
            <person name="Doricent M."/>
            <person name="Dorje P."/>
            <person name="Dorjee K."/>
            <person name="Dupes A."/>
            <person name="Elong R."/>
            <person name="Falk J."/>
            <person name="Farina A."/>
            <person name="Faro S."/>
            <person name="Ferguson D."/>
            <person name="Fisher S."/>
            <person name="Foley C.D."/>
            <person name="Franke A."/>
            <person name="Friedrich D."/>
            <person name="Gadbois L."/>
            <person name="Gearin G."/>
            <person name="Gearin C.R."/>
            <person name="Giannoukos G."/>
            <person name="Goode T."/>
            <person name="Graham J."/>
            <person name="Grandbois E."/>
            <person name="Grewal S."/>
            <person name="Gyaltsen K."/>
            <person name="Hafez N."/>
            <person name="Hagos B."/>
            <person name="Hall J."/>
            <person name="Henson C."/>
            <person name="Hollinger A."/>
            <person name="Honan T."/>
            <person name="Huard M.D."/>
            <person name="Hughes L."/>
            <person name="Hurhula B."/>
            <person name="Husby M.E."/>
            <person name="Kamat A."/>
            <person name="Kanga B."/>
            <person name="Kashin S."/>
            <person name="Khazanovich D."/>
            <person name="Kisner P."/>
            <person name="Lance K."/>
            <person name="Lara M."/>
            <person name="Lee W."/>
            <person name="Lennon N."/>
            <person name="Letendre F."/>
            <person name="LeVine R."/>
            <person name="Lipovsky A."/>
            <person name="Liu X."/>
            <person name="Liu J."/>
            <person name="Liu S."/>
            <person name="Lokyitsang T."/>
            <person name="Lokyitsang Y."/>
            <person name="Lubonja R."/>
            <person name="Lui A."/>
            <person name="MacDonald P."/>
            <person name="Magnisalis V."/>
            <person name="Maru K."/>
            <person name="Matthews C."/>
            <person name="McCusker W."/>
            <person name="McDonough S."/>
            <person name="Mehta T."/>
            <person name="Meldrim J."/>
            <person name="Meneus L."/>
            <person name="Mihai O."/>
            <person name="Mihalev A."/>
            <person name="Mihova T."/>
            <person name="Mittelman R."/>
            <person name="Mlenga V."/>
            <person name="Montmayeur A."/>
            <person name="Mulrain L."/>
            <person name="Navidi A."/>
            <person name="Naylor J."/>
            <person name="Negash T."/>
            <person name="Nguyen T."/>
            <person name="Nguyen N."/>
            <person name="Nicol R."/>
            <person name="Norbu C."/>
            <person name="Norbu N."/>
            <person name="Novod N."/>
            <person name="O'Neill B."/>
            <person name="Osman S."/>
            <person name="Markiewicz E."/>
            <person name="Oyono O.L."/>
            <person name="Patti C."/>
            <person name="Phunkhang P."/>
            <person name="Pierre F."/>
            <person name="Priest M."/>
            <person name="Raghuraman S."/>
            <person name="Rege F."/>
            <person name="Reyes R."/>
            <person name="Rise C."/>
            <person name="Rogov P."/>
            <person name="Ross K."/>
            <person name="Ryan E."/>
            <person name="Settipalli S."/>
            <person name="Shea T."/>
            <person name="Sherpa N."/>
            <person name="Shi L."/>
            <person name="Shih D."/>
            <person name="Sparrow T."/>
            <person name="Spaulding J."/>
            <person name="Stalker J."/>
            <person name="Stange-Thomann N."/>
            <person name="Stavropoulos S."/>
            <person name="Stone C."/>
            <person name="Strader C."/>
            <person name="Tesfaye S."/>
            <person name="Thomson T."/>
            <person name="Thoulutsang Y."/>
            <person name="Thoulutsang D."/>
            <person name="Topham K."/>
            <person name="Topping I."/>
            <person name="Tsamla T."/>
            <person name="Vassiliev H."/>
            <person name="Vo A."/>
            <person name="Wangchuk T."/>
            <person name="Wangdi T."/>
            <person name="Weiand M."/>
            <person name="Wilkinson J."/>
            <person name="Wilson A."/>
            <person name="Yadav S."/>
            <person name="Young G."/>
            <person name="Yu Q."/>
            <person name="Zembek L."/>
            <person name="Zhong D."/>
            <person name="Zimmer A."/>
            <person name="Zwirko Z."/>
            <person name="Jaffe D.B."/>
            <person name="Alvarez P."/>
            <person name="Brockman W."/>
            <person name="Butler J."/>
            <person name="Chin C."/>
            <person name="Gnerre S."/>
            <person name="Grabherr M."/>
            <person name="Kleber M."/>
            <person name="Mauceli E."/>
            <person name="MacCallum I."/>
        </authorList>
    </citation>
    <scope>NUCLEOTIDE SEQUENCE [LARGE SCALE GENOMIC DNA]</scope>
    <source>
        <strain evidence="13">Tucson 15010-1051.87</strain>
    </source>
</reference>
<dbReference type="PANTHER" id="PTHR45618">
    <property type="entry name" value="MITOCHONDRIAL DICARBOXYLATE CARRIER-RELATED"/>
    <property type="match status" value="1"/>
</dbReference>
<name>B4LR72_DROVI</name>
<sequence>MNKRAVFQDYPNRQSWPESFEPATQSHQLLLVYINTFLGATIAELVSYPLDVTKTRLHLQGEAADKLAAGKPIRGMFGTLFGMMREEGFRGTYGGLSAMVIRNLMFNAPRVVVYDYVRQQLIYVDENGNQVLSMMRGFFAGCLAGCMCQAIANPLDIVKIRMQMEGRQRSLGYPVRVSNVKQALESIYAQGGVKSLWKGVGPSCLRATLMTAGDTACYDLSKRHLIALLHLEDGRCLQFLASVSAGLAASILSTPADVVKSRIMNQPYNDEGQGQHYKNAFDCYHKLITQEGFLAMYKGFLPCWLRIGPWSIIFWIAFEQLRRVQGQTGF</sequence>
<dbReference type="Pfam" id="PF00153">
    <property type="entry name" value="Mito_carr"/>
    <property type="match status" value="3"/>
</dbReference>
<keyword evidence="13" id="KW-1185">Reference proteome</keyword>
<protein>
    <recommendedName>
        <fullName evidence="14">CG18418-PA</fullName>
    </recommendedName>
</protein>
<dbReference type="eggNOG" id="KOG0753">
    <property type="taxonomic scope" value="Eukaryota"/>
</dbReference>
<dbReference type="OMA" id="WLQWPDD"/>
<dbReference type="SUPFAM" id="SSF103506">
    <property type="entry name" value="Mitochondrial carrier"/>
    <property type="match status" value="1"/>
</dbReference>
<comment type="subcellular location">
    <subcellularLocation>
        <location evidence="1">Mitochondrion inner membrane</location>
        <topology evidence="1">Multi-pass membrane protein</topology>
    </subcellularLocation>
</comment>
<keyword evidence="9 10" id="KW-0472">Membrane</keyword>
<keyword evidence="7" id="KW-1133">Transmembrane helix</keyword>
<dbReference type="EMBL" id="CH940649">
    <property type="protein sequence ID" value="EDW63536.1"/>
    <property type="molecule type" value="Genomic_DNA"/>
</dbReference>
<evidence type="ECO:0008006" key="14">
    <source>
        <dbReference type="Google" id="ProtNLM"/>
    </source>
</evidence>
<dbReference type="AlphaFoldDB" id="B4LR72"/>
<dbReference type="GO" id="GO:0005743">
    <property type="term" value="C:mitochondrial inner membrane"/>
    <property type="evidence" value="ECO:0007669"/>
    <property type="project" value="UniProtKB-SubCell"/>
</dbReference>
<dbReference type="GO" id="GO:0055085">
    <property type="term" value="P:transmembrane transport"/>
    <property type="evidence" value="ECO:0007669"/>
    <property type="project" value="InterPro"/>
</dbReference>
<dbReference type="Proteomes" id="UP000008792">
    <property type="component" value="Unassembled WGS sequence"/>
</dbReference>
<dbReference type="OrthoDB" id="756301at2759"/>
<evidence type="ECO:0000256" key="2">
    <source>
        <dbReference type="ARBA" id="ARBA00006375"/>
    </source>
</evidence>
<dbReference type="Gene3D" id="1.50.40.10">
    <property type="entry name" value="Mitochondrial carrier domain"/>
    <property type="match status" value="1"/>
</dbReference>
<dbReference type="KEGG" id="dvi:6628913"/>
<evidence type="ECO:0000256" key="3">
    <source>
        <dbReference type="ARBA" id="ARBA00022448"/>
    </source>
</evidence>
<dbReference type="InParanoid" id="B4LR72"/>
<dbReference type="InterPro" id="IPR018108">
    <property type="entry name" value="MCP_transmembrane"/>
</dbReference>
<evidence type="ECO:0000256" key="7">
    <source>
        <dbReference type="ARBA" id="ARBA00022989"/>
    </source>
</evidence>
<evidence type="ECO:0000313" key="12">
    <source>
        <dbReference type="EMBL" id="EDW63536.1"/>
    </source>
</evidence>
<dbReference type="PROSITE" id="PS50920">
    <property type="entry name" value="SOLCAR"/>
    <property type="match status" value="3"/>
</dbReference>